<keyword evidence="2" id="KW-1185">Reference proteome</keyword>
<dbReference type="EMBL" id="CM043015">
    <property type="protein sequence ID" value="KAI4470634.1"/>
    <property type="molecule type" value="Genomic_DNA"/>
</dbReference>
<comment type="caution">
    <text evidence="1">The sequence shown here is derived from an EMBL/GenBank/DDBJ whole genome shotgun (WGS) entry which is preliminary data.</text>
</comment>
<proteinExistence type="predicted"/>
<protein>
    <submittedName>
        <fullName evidence="1">Dnaj subfamily c member 17</fullName>
    </submittedName>
</protein>
<evidence type="ECO:0000313" key="2">
    <source>
        <dbReference type="Proteomes" id="UP001056778"/>
    </source>
</evidence>
<dbReference type="Proteomes" id="UP001056778">
    <property type="component" value="Chromosome 1"/>
</dbReference>
<gene>
    <name evidence="1" type="ORF">MML48_1g17582</name>
</gene>
<sequence length="140" mass="16158">MEEFKMWSLMSRNKIIHLLTVDVKVSAFNIVRQQSQFGLMKLVADTYEMATDCDIFLDIIKQMIAEKQYKEACQCATLLGLHNKFSINEFLVPLVLQDKLFFVEDFLNESPVHQIELVTFLDSIVGKPLSIRALLEETIV</sequence>
<evidence type="ECO:0000313" key="1">
    <source>
        <dbReference type="EMBL" id="KAI4470634.1"/>
    </source>
</evidence>
<organism evidence="1 2">
    <name type="scientific">Holotrichia oblita</name>
    <name type="common">Chafer beetle</name>
    <dbReference type="NCBI Taxonomy" id="644536"/>
    <lineage>
        <taxon>Eukaryota</taxon>
        <taxon>Metazoa</taxon>
        <taxon>Ecdysozoa</taxon>
        <taxon>Arthropoda</taxon>
        <taxon>Hexapoda</taxon>
        <taxon>Insecta</taxon>
        <taxon>Pterygota</taxon>
        <taxon>Neoptera</taxon>
        <taxon>Endopterygota</taxon>
        <taxon>Coleoptera</taxon>
        <taxon>Polyphaga</taxon>
        <taxon>Scarabaeiformia</taxon>
        <taxon>Scarabaeidae</taxon>
        <taxon>Melolonthinae</taxon>
        <taxon>Holotrichia</taxon>
    </lineage>
</organism>
<name>A0ACB9TUV7_HOLOL</name>
<accession>A0ACB9TUV7</accession>
<reference evidence="1" key="1">
    <citation type="submission" date="2022-04" db="EMBL/GenBank/DDBJ databases">
        <title>Chromosome-scale genome assembly of Holotrichia oblita Faldermann.</title>
        <authorList>
            <person name="Rongchong L."/>
        </authorList>
    </citation>
    <scope>NUCLEOTIDE SEQUENCE</scope>
    <source>
        <strain evidence="1">81SQS9</strain>
    </source>
</reference>